<keyword evidence="1" id="KW-0472">Membrane</keyword>
<protein>
    <recommendedName>
        <fullName evidence="4">DUF1700 domain-containing protein</fullName>
    </recommendedName>
</protein>
<reference evidence="2 3" key="1">
    <citation type="submission" date="2013-08" db="EMBL/GenBank/DDBJ databases">
        <authorList>
            <person name="Huang J."/>
            <person name="Wang G."/>
        </authorList>
    </citation>
    <scope>NUCLEOTIDE SEQUENCE [LARGE SCALE GENOMIC DNA]</scope>
    <source>
        <strain evidence="2 3">BH030004</strain>
    </source>
</reference>
<feature type="transmembrane region" description="Helical" evidence="1">
    <location>
        <begin position="81"/>
        <end position="102"/>
    </location>
</feature>
<organism evidence="2 3">
    <name type="scientific">Pontibacillus marinus BH030004 = DSM 16465</name>
    <dbReference type="NCBI Taxonomy" id="1385511"/>
    <lineage>
        <taxon>Bacteria</taxon>
        <taxon>Bacillati</taxon>
        <taxon>Bacillota</taxon>
        <taxon>Bacilli</taxon>
        <taxon>Bacillales</taxon>
        <taxon>Bacillaceae</taxon>
        <taxon>Pontibacillus</taxon>
    </lineage>
</organism>
<dbReference type="AlphaFoldDB" id="A0A0A5FYY3"/>
<name>A0A0A5FYY3_9BACI</name>
<evidence type="ECO:0000256" key="1">
    <source>
        <dbReference type="SAM" id="Phobius"/>
    </source>
</evidence>
<dbReference type="Pfam" id="PF22564">
    <property type="entry name" value="HAAS"/>
    <property type="match status" value="1"/>
</dbReference>
<accession>A0A0A5FYY3</accession>
<dbReference type="RefSeq" id="WP_027447451.1">
    <property type="nucleotide sequence ID" value="NZ_AULJ01000064.1"/>
</dbReference>
<evidence type="ECO:0000313" key="3">
    <source>
        <dbReference type="Proteomes" id="UP000030403"/>
    </source>
</evidence>
<keyword evidence="3" id="KW-1185">Reference proteome</keyword>
<keyword evidence="1" id="KW-0812">Transmembrane</keyword>
<dbReference type="OrthoDB" id="9804829at2"/>
<dbReference type="EMBL" id="AVPF01000070">
    <property type="protein sequence ID" value="KGX84010.1"/>
    <property type="molecule type" value="Genomic_DNA"/>
</dbReference>
<dbReference type="Proteomes" id="UP000030403">
    <property type="component" value="Unassembled WGS sequence"/>
</dbReference>
<dbReference type="STRING" id="1385511.GCA_000425225_03956"/>
<feature type="transmembrane region" description="Helical" evidence="1">
    <location>
        <begin position="137"/>
        <end position="160"/>
    </location>
</feature>
<keyword evidence="1" id="KW-1133">Transmembrane helix</keyword>
<dbReference type="eggNOG" id="COG4709">
    <property type="taxonomic scope" value="Bacteria"/>
</dbReference>
<feature type="transmembrane region" description="Helical" evidence="1">
    <location>
        <begin position="108"/>
        <end position="130"/>
    </location>
</feature>
<comment type="caution">
    <text evidence="2">The sequence shown here is derived from an EMBL/GenBank/DDBJ whole genome shotgun (WGS) entry which is preliminary data.</text>
</comment>
<sequence length="185" mass="20516">MNQKSFLSKMKHELKGVPQKEQNEILSDYTEHFEAGKLEGRTEDEIAKELGDPKIIAKELLMTSRLEQAEQQHSFTNIMRAVLATVSLSFFNLVIVLGPAIALFAIYITMWCLSASFFLGGVALLFNALLGNSASPLINMFTFSALSGLGLIFGVGMAYISKPLYKATIRYMKWNVKIAKGEQVA</sequence>
<evidence type="ECO:0000313" key="2">
    <source>
        <dbReference type="EMBL" id="KGX84010.1"/>
    </source>
</evidence>
<proteinExistence type="predicted"/>
<gene>
    <name evidence="2" type="ORF">N783_19470</name>
</gene>
<evidence type="ECO:0008006" key="4">
    <source>
        <dbReference type="Google" id="ProtNLM"/>
    </source>
</evidence>